<feature type="compositionally biased region" description="Basic residues" evidence="1">
    <location>
        <begin position="52"/>
        <end position="62"/>
    </location>
</feature>
<organism evidence="2 3">
    <name type="scientific">Trichodelitschia bisporula</name>
    <dbReference type="NCBI Taxonomy" id="703511"/>
    <lineage>
        <taxon>Eukaryota</taxon>
        <taxon>Fungi</taxon>
        <taxon>Dikarya</taxon>
        <taxon>Ascomycota</taxon>
        <taxon>Pezizomycotina</taxon>
        <taxon>Dothideomycetes</taxon>
        <taxon>Dothideomycetes incertae sedis</taxon>
        <taxon>Phaeotrichales</taxon>
        <taxon>Phaeotrichaceae</taxon>
        <taxon>Trichodelitschia</taxon>
    </lineage>
</organism>
<evidence type="ECO:0000313" key="3">
    <source>
        <dbReference type="Proteomes" id="UP000799640"/>
    </source>
</evidence>
<evidence type="ECO:0000256" key="1">
    <source>
        <dbReference type="SAM" id="MobiDB-lite"/>
    </source>
</evidence>
<proteinExistence type="predicted"/>
<evidence type="ECO:0000313" key="2">
    <source>
        <dbReference type="EMBL" id="KAF2401981.1"/>
    </source>
</evidence>
<dbReference type="AlphaFoldDB" id="A0A6G1I1C6"/>
<gene>
    <name evidence="2" type="ORF">EJ06DRAFT_370791</name>
</gene>
<sequence>MRSAATRHRPSGSDQRAKSFVAFAPSSIGLTCLLCRIGRLRCLHVSPSHPFRPPRRRKLPRRQKPEQQTPAPEALVKAVMVMQLGRPKPLAKLTLCSPRRIARPPGSECQPATLRTQHPLTSPNHQPQPPPETTLTSPFSMREALIGPHAPQAKGLSAGPTSPTKLGNCPRFQKIPFATHTLTSATAFTAMITPQPPPTFILFSRCFVEALSARLRRFLLRAAVMASALKSW</sequence>
<feature type="compositionally biased region" description="Polar residues" evidence="1">
    <location>
        <begin position="113"/>
        <end position="125"/>
    </location>
</feature>
<protein>
    <submittedName>
        <fullName evidence="2">Uncharacterized protein</fullName>
    </submittedName>
</protein>
<feature type="region of interest" description="Disordered" evidence="1">
    <location>
        <begin position="102"/>
        <end position="137"/>
    </location>
</feature>
<accession>A0A6G1I1C6</accession>
<feature type="region of interest" description="Disordered" evidence="1">
    <location>
        <begin position="46"/>
        <end position="73"/>
    </location>
</feature>
<dbReference type="Proteomes" id="UP000799640">
    <property type="component" value="Unassembled WGS sequence"/>
</dbReference>
<dbReference type="EMBL" id="ML996692">
    <property type="protein sequence ID" value="KAF2401981.1"/>
    <property type="molecule type" value="Genomic_DNA"/>
</dbReference>
<name>A0A6G1I1C6_9PEZI</name>
<reference evidence="2" key="1">
    <citation type="journal article" date="2020" name="Stud. Mycol.">
        <title>101 Dothideomycetes genomes: a test case for predicting lifestyles and emergence of pathogens.</title>
        <authorList>
            <person name="Haridas S."/>
            <person name="Albert R."/>
            <person name="Binder M."/>
            <person name="Bloem J."/>
            <person name="Labutti K."/>
            <person name="Salamov A."/>
            <person name="Andreopoulos B."/>
            <person name="Baker S."/>
            <person name="Barry K."/>
            <person name="Bills G."/>
            <person name="Bluhm B."/>
            <person name="Cannon C."/>
            <person name="Castanera R."/>
            <person name="Culley D."/>
            <person name="Daum C."/>
            <person name="Ezra D."/>
            <person name="Gonzalez J."/>
            <person name="Henrissat B."/>
            <person name="Kuo A."/>
            <person name="Liang C."/>
            <person name="Lipzen A."/>
            <person name="Lutzoni F."/>
            <person name="Magnuson J."/>
            <person name="Mondo S."/>
            <person name="Nolan M."/>
            <person name="Ohm R."/>
            <person name="Pangilinan J."/>
            <person name="Park H.-J."/>
            <person name="Ramirez L."/>
            <person name="Alfaro M."/>
            <person name="Sun H."/>
            <person name="Tritt A."/>
            <person name="Yoshinaga Y."/>
            <person name="Zwiers L.-H."/>
            <person name="Turgeon B."/>
            <person name="Goodwin S."/>
            <person name="Spatafora J."/>
            <person name="Crous P."/>
            <person name="Grigoriev I."/>
        </authorList>
    </citation>
    <scope>NUCLEOTIDE SEQUENCE</scope>
    <source>
        <strain evidence="2">CBS 262.69</strain>
    </source>
</reference>
<keyword evidence="3" id="KW-1185">Reference proteome</keyword>